<dbReference type="InterPro" id="IPR037523">
    <property type="entry name" value="VOC_core"/>
</dbReference>
<accession>A0A3G9J1E9</accession>
<dbReference type="InterPro" id="IPR004360">
    <property type="entry name" value="Glyas_Fos-R_dOase_dom"/>
</dbReference>
<gene>
    <name evidence="2" type="ORF">Back11_57270</name>
</gene>
<dbReference type="Pfam" id="PF00903">
    <property type="entry name" value="Glyoxalase"/>
    <property type="match status" value="1"/>
</dbReference>
<dbReference type="InterPro" id="IPR029068">
    <property type="entry name" value="Glyas_Bleomycin-R_OHBP_Dase"/>
</dbReference>
<dbReference type="AlphaFoldDB" id="A0A3G9J1E9"/>
<evidence type="ECO:0000259" key="1">
    <source>
        <dbReference type="PROSITE" id="PS51819"/>
    </source>
</evidence>
<keyword evidence="3" id="KW-1185">Reference proteome</keyword>
<evidence type="ECO:0000313" key="3">
    <source>
        <dbReference type="Proteomes" id="UP000275368"/>
    </source>
</evidence>
<dbReference type="Gene3D" id="3.10.180.10">
    <property type="entry name" value="2,3-Dihydroxybiphenyl 1,2-Dioxygenase, domain 1"/>
    <property type="match status" value="1"/>
</dbReference>
<dbReference type="PANTHER" id="PTHR36503:SF1">
    <property type="entry name" value="BLR2520 PROTEIN"/>
    <property type="match status" value="1"/>
</dbReference>
<proteinExistence type="predicted"/>
<sequence length="136" mass="14992">MAVKVSNCAVVQLPVKDLEISVKWYRENLGIPFTFDFQPGDNEAWLNVGGVGLGLIRCPKVPNLDFTNSAGQLQPIISLQVENIHSVYEELKEKGIQTGEMIYKKGGGYSFTLRDPDGHLSNLWGGWPSPEDEGDA</sequence>
<dbReference type="CDD" id="cd06587">
    <property type="entry name" value="VOC"/>
    <property type="match status" value="1"/>
</dbReference>
<dbReference type="PANTHER" id="PTHR36503">
    <property type="entry name" value="BLR2520 PROTEIN"/>
    <property type="match status" value="1"/>
</dbReference>
<feature type="domain" description="VOC" evidence="1">
    <location>
        <begin position="6"/>
        <end position="126"/>
    </location>
</feature>
<organism evidence="2 3">
    <name type="scientific">Paenibacillus baekrokdamisoli</name>
    <dbReference type="NCBI Taxonomy" id="1712516"/>
    <lineage>
        <taxon>Bacteria</taxon>
        <taxon>Bacillati</taxon>
        <taxon>Bacillota</taxon>
        <taxon>Bacilli</taxon>
        <taxon>Bacillales</taxon>
        <taxon>Paenibacillaceae</taxon>
        <taxon>Paenibacillus</taxon>
    </lineage>
</organism>
<dbReference type="Proteomes" id="UP000275368">
    <property type="component" value="Chromosome"/>
</dbReference>
<evidence type="ECO:0000313" key="2">
    <source>
        <dbReference type="EMBL" id="BBH24382.1"/>
    </source>
</evidence>
<protein>
    <recommendedName>
        <fullName evidence="1">VOC domain-containing protein</fullName>
    </recommendedName>
</protein>
<dbReference type="SUPFAM" id="SSF54593">
    <property type="entry name" value="Glyoxalase/Bleomycin resistance protein/Dihydroxybiphenyl dioxygenase"/>
    <property type="match status" value="1"/>
</dbReference>
<dbReference type="EMBL" id="AP019308">
    <property type="protein sequence ID" value="BBH24382.1"/>
    <property type="molecule type" value="Genomic_DNA"/>
</dbReference>
<name>A0A3G9J1E9_9BACL</name>
<dbReference type="OrthoDB" id="291991at2"/>
<dbReference type="PROSITE" id="PS51819">
    <property type="entry name" value="VOC"/>
    <property type="match status" value="1"/>
</dbReference>
<dbReference type="KEGG" id="pbk:Back11_57270"/>
<reference evidence="2 3" key="1">
    <citation type="submission" date="2018-11" db="EMBL/GenBank/DDBJ databases">
        <title>Complete genome sequence of Paenibacillus baekrokdamisoli strain KCTC 33723.</title>
        <authorList>
            <person name="Kang S.W."/>
            <person name="Lee K.C."/>
            <person name="Kim K.K."/>
            <person name="Kim J.S."/>
            <person name="Kim D.S."/>
            <person name="Ko S.H."/>
            <person name="Yang S.H."/>
            <person name="Lee J.S."/>
        </authorList>
    </citation>
    <scope>NUCLEOTIDE SEQUENCE [LARGE SCALE GENOMIC DNA]</scope>
    <source>
        <strain evidence="2 3">KCTC 33723</strain>
    </source>
</reference>